<dbReference type="InterPro" id="IPR011051">
    <property type="entry name" value="RmlC_Cupin_sf"/>
</dbReference>
<dbReference type="Pfam" id="PF12688">
    <property type="entry name" value="TPR_5"/>
    <property type="match status" value="1"/>
</dbReference>
<reference evidence="3 4" key="1">
    <citation type="submission" date="2023-11" db="EMBL/GenBank/DDBJ databases">
        <title>Paucibacter sp. nov., isolated from fresh soil in Korea.</title>
        <authorList>
            <person name="Le N.T.T."/>
        </authorList>
    </citation>
    <scope>NUCLEOTIDE SEQUENCE [LARGE SCALE GENOMIC DNA]</scope>
    <source>
        <strain evidence="3 4">R3-3</strain>
    </source>
</reference>
<gene>
    <name evidence="3" type="ORF">SNE35_00055</name>
</gene>
<feature type="domain" description="Cupin type-2" evidence="1">
    <location>
        <begin position="214"/>
        <end position="277"/>
    </location>
</feature>
<evidence type="ECO:0000313" key="4">
    <source>
        <dbReference type="Proteomes" id="UP001285263"/>
    </source>
</evidence>
<dbReference type="InterPro" id="IPR013096">
    <property type="entry name" value="Cupin_2"/>
</dbReference>
<proteinExistence type="predicted"/>
<dbReference type="SUPFAM" id="SSF48452">
    <property type="entry name" value="TPR-like"/>
    <property type="match status" value="1"/>
</dbReference>
<evidence type="ECO:0000259" key="1">
    <source>
        <dbReference type="Pfam" id="PF07883"/>
    </source>
</evidence>
<dbReference type="InterPro" id="IPR053146">
    <property type="entry name" value="QDO-like"/>
</dbReference>
<dbReference type="InterPro" id="IPR041656">
    <property type="entry name" value="TPR_5"/>
</dbReference>
<name>A0ABU5D9A8_9BURK</name>
<sequence length="306" mass="33058">MGDIATPDPAWEARLAAHWATLDAQPPGDFIVGLDVLLAELGASHPAALFERGAALDSTGRPAEAVPLYEAALAAGVTGLRRRRTVIQRASSLRSLGEPQRAADALEAELREQPDDELSAALRGFLALAWIDLGREREAAALAIGALAPLLPRYQRSLGRYAAQIGQPPDAPPRRPIVLMPGEGRAWPMGPLAAVFKADEAETASKYSISEWWLEPHTRGPGTHQHPEDDVFYVIEGVMSLRVDVQWFDCPKGAFVLVPGGVPHDFENRGAQRAGVLNLSVPGPFEPHMTGIADWFRARSPQDSRA</sequence>
<dbReference type="Gene3D" id="2.60.120.10">
    <property type="entry name" value="Jelly Rolls"/>
    <property type="match status" value="1"/>
</dbReference>
<dbReference type="SUPFAM" id="SSF51182">
    <property type="entry name" value="RmlC-like cupins"/>
    <property type="match status" value="1"/>
</dbReference>
<evidence type="ECO:0000313" key="3">
    <source>
        <dbReference type="EMBL" id="MDY0742871.1"/>
    </source>
</evidence>
<keyword evidence="4" id="KW-1185">Reference proteome</keyword>
<dbReference type="Gene3D" id="1.25.40.10">
    <property type="entry name" value="Tetratricopeptide repeat domain"/>
    <property type="match status" value="1"/>
</dbReference>
<dbReference type="Proteomes" id="UP001285263">
    <property type="component" value="Unassembled WGS sequence"/>
</dbReference>
<dbReference type="InterPro" id="IPR011990">
    <property type="entry name" value="TPR-like_helical_dom_sf"/>
</dbReference>
<protein>
    <submittedName>
        <fullName evidence="3">Tetratricopeptide repeat protein</fullName>
    </submittedName>
</protein>
<feature type="domain" description="Tetratrico peptide repeat group 5" evidence="2">
    <location>
        <begin position="46"/>
        <end position="164"/>
    </location>
</feature>
<accession>A0ABU5D9A8</accession>
<comment type="caution">
    <text evidence="3">The sequence shown here is derived from an EMBL/GenBank/DDBJ whole genome shotgun (WGS) entry which is preliminary data.</text>
</comment>
<dbReference type="Pfam" id="PF07883">
    <property type="entry name" value="Cupin_2"/>
    <property type="match status" value="1"/>
</dbReference>
<dbReference type="EMBL" id="JAXCLA010000001">
    <property type="protein sequence ID" value="MDY0742871.1"/>
    <property type="molecule type" value="Genomic_DNA"/>
</dbReference>
<dbReference type="InterPro" id="IPR014710">
    <property type="entry name" value="RmlC-like_jellyroll"/>
</dbReference>
<evidence type="ECO:0000259" key="2">
    <source>
        <dbReference type="Pfam" id="PF12688"/>
    </source>
</evidence>
<organism evidence="3 4">
    <name type="scientific">Roseateles agri</name>
    <dbReference type="NCBI Taxonomy" id="3098619"/>
    <lineage>
        <taxon>Bacteria</taxon>
        <taxon>Pseudomonadati</taxon>
        <taxon>Pseudomonadota</taxon>
        <taxon>Betaproteobacteria</taxon>
        <taxon>Burkholderiales</taxon>
        <taxon>Sphaerotilaceae</taxon>
        <taxon>Roseateles</taxon>
    </lineage>
</organism>
<dbReference type="PANTHER" id="PTHR36440:SF1">
    <property type="entry name" value="PUTATIVE (AFU_ORTHOLOGUE AFUA_8G07350)-RELATED"/>
    <property type="match status" value="1"/>
</dbReference>
<dbReference type="RefSeq" id="WP_320420680.1">
    <property type="nucleotide sequence ID" value="NZ_JAXCLA010000001.1"/>
</dbReference>
<dbReference type="PANTHER" id="PTHR36440">
    <property type="entry name" value="PUTATIVE (AFU_ORTHOLOGUE AFUA_8G07350)-RELATED"/>
    <property type="match status" value="1"/>
</dbReference>